<organism evidence="1 2">
    <name type="scientific">Hydrogenothermus marinus</name>
    <dbReference type="NCBI Taxonomy" id="133270"/>
    <lineage>
        <taxon>Bacteria</taxon>
        <taxon>Pseudomonadati</taxon>
        <taxon>Aquificota</taxon>
        <taxon>Aquificia</taxon>
        <taxon>Aquificales</taxon>
        <taxon>Hydrogenothermaceae</taxon>
        <taxon>Hydrogenothermus</taxon>
    </lineage>
</organism>
<reference evidence="1 2" key="1">
    <citation type="submission" date="2018-10" db="EMBL/GenBank/DDBJ databases">
        <title>Genomic Encyclopedia of Archaeal and Bacterial Type Strains, Phase II (KMG-II): from individual species to whole genera.</title>
        <authorList>
            <person name="Goeker M."/>
        </authorList>
    </citation>
    <scope>NUCLEOTIDE SEQUENCE [LARGE SCALE GENOMIC DNA]</scope>
    <source>
        <strain evidence="1 2">VM1</strain>
    </source>
</reference>
<comment type="caution">
    <text evidence="1">The sequence shown here is derived from an EMBL/GenBank/DDBJ whole genome shotgun (WGS) entry which is preliminary data.</text>
</comment>
<evidence type="ECO:0000313" key="2">
    <source>
        <dbReference type="Proteomes" id="UP000280842"/>
    </source>
</evidence>
<name>A0A3M0B7T6_9AQUI</name>
<feature type="non-terminal residue" evidence="1">
    <location>
        <position position="212"/>
    </location>
</feature>
<keyword evidence="2" id="KW-1185">Reference proteome</keyword>
<dbReference type="Proteomes" id="UP000280842">
    <property type="component" value="Unassembled WGS sequence"/>
</dbReference>
<evidence type="ECO:0008006" key="3">
    <source>
        <dbReference type="Google" id="ProtNLM"/>
    </source>
</evidence>
<accession>A0A3M0B7T6</accession>
<gene>
    <name evidence="1" type="ORF">CLV39_1570</name>
</gene>
<dbReference type="AlphaFoldDB" id="A0A3M0B7T6"/>
<sequence length="212" mass="24595">MKFKKIIKITKSILREKSKKEKKGKGRPKEYPDYLIISLFLYQILKGYSYREVLEETKDIIQKLPSLSVYHYRVKALPKSLLQKLIHKTAIIIIKKIKKKVSYLIADGTGFSFDDIYPLKYLRGLEIRKVQNHIRIVPISIVTEDKKRIVLCAEEGEAYASEIKLLERALKNIDISKIKVHSFIADKGFDSIKIMEDIAKSGVELDIRVKET</sequence>
<protein>
    <recommendedName>
        <fullName evidence="3">DDE family transposase</fullName>
    </recommendedName>
</protein>
<proteinExistence type="predicted"/>
<dbReference type="OrthoDB" id="6058856at2"/>
<evidence type="ECO:0000313" key="1">
    <source>
        <dbReference type="EMBL" id="RMA92524.1"/>
    </source>
</evidence>
<dbReference type="RefSeq" id="WP_121923671.1">
    <property type="nucleotide sequence ID" value="NZ_REFO01000016.1"/>
</dbReference>
<dbReference type="EMBL" id="REFO01000016">
    <property type="protein sequence ID" value="RMA92524.1"/>
    <property type="molecule type" value="Genomic_DNA"/>
</dbReference>